<reference evidence="2 3" key="1">
    <citation type="submission" date="2015-07" db="EMBL/GenBank/DDBJ databases">
        <title>Comparative genomics of the Sigatoka disease complex on banana suggests a link between parallel evolutionary changes in Pseudocercospora fijiensis and Pseudocercospora eumusae and increased virulence on the banana host.</title>
        <authorList>
            <person name="Chang T.-C."/>
            <person name="Salvucci A."/>
            <person name="Crous P.W."/>
            <person name="Stergiopoulos I."/>
        </authorList>
    </citation>
    <scope>NUCLEOTIDE SEQUENCE [LARGE SCALE GENOMIC DNA]</scope>
    <source>
        <strain evidence="2 3">CBS 116634</strain>
    </source>
</reference>
<evidence type="ECO:0000313" key="3">
    <source>
        <dbReference type="Proteomes" id="UP000073492"/>
    </source>
</evidence>
<dbReference type="PANTHER" id="PTHR36978:SF4">
    <property type="entry name" value="P-LOOP CONTAINING NUCLEOSIDE TRIPHOSPHATE HYDROLASE PROTEIN"/>
    <property type="match status" value="1"/>
</dbReference>
<dbReference type="Proteomes" id="UP000073492">
    <property type="component" value="Unassembled WGS sequence"/>
</dbReference>
<dbReference type="InterPro" id="IPR027417">
    <property type="entry name" value="P-loop_NTPase"/>
</dbReference>
<dbReference type="PANTHER" id="PTHR36978">
    <property type="entry name" value="P-LOOP CONTAINING NUCLEOTIDE TRIPHOSPHATE HYDROLASE"/>
    <property type="match status" value="1"/>
</dbReference>
<accession>A0A139IVS0</accession>
<evidence type="ECO:0000256" key="1">
    <source>
        <dbReference type="SAM" id="Phobius"/>
    </source>
</evidence>
<keyword evidence="1" id="KW-1133">Transmembrane helix</keyword>
<dbReference type="Pfam" id="PF17784">
    <property type="entry name" value="Sulfotransfer_4"/>
    <property type="match status" value="1"/>
</dbReference>
<dbReference type="SUPFAM" id="SSF52540">
    <property type="entry name" value="P-loop containing nucleoside triphosphate hydrolases"/>
    <property type="match status" value="1"/>
</dbReference>
<dbReference type="AlphaFoldDB" id="A0A139IVS0"/>
<name>A0A139IVS0_9PEZI</name>
<keyword evidence="1" id="KW-0472">Membrane</keyword>
<gene>
    <name evidence="2" type="ORF">AC579_2731</name>
</gene>
<dbReference type="InterPro" id="IPR040632">
    <property type="entry name" value="Sulfotransfer_4"/>
</dbReference>
<dbReference type="Gene3D" id="3.40.50.300">
    <property type="entry name" value="P-loop containing nucleotide triphosphate hydrolases"/>
    <property type="match status" value="1"/>
</dbReference>
<dbReference type="EMBL" id="LFZO01000004">
    <property type="protein sequence ID" value="KXT18750.1"/>
    <property type="molecule type" value="Genomic_DNA"/>
</dbReference>
<organism evidence="2 3">
    <name type="scientific">Pseudocercospora musae</name>
    <dbReference type="NCBI Taxonomy" id="113226"/>
    <lineage>
        <taxon>Eukaryota</taxon>
        <taxon>Fungi</taxon>
        <taxon>Dikarya</taxon>
        <taxon>Ascomycota</taxon>
        <taxon>Pezizomycotina</taxon>
        <taxon>Dothideomycetes</taxon>
        <taxon>Dothideomycetidae</taxon>
        <taxon>Mycosphaerellales</taxon>
        <taxon>Mycosphaerellaceae</taxon>
        <taxon>Pseudocercospora</taxon>
    </lineage>
</organism>
<comment type="caution">
    <text evidence="2">The sequence shown here is derived from an EMBL/GenBank/DDBJ whole genome shotgun (WGS) entry which is preliminary data.</text>
</comment>
<proteinExistence type="predicted"/>
<evidence type="ECO:0008006" key="4">
    <source>
        <dbReference type="Google" id="ProtNLM"/>
    </source>
</evidence>
<dbReference type="STRING" id="113226.A0A139IVS0"/>
<keyword evidence="3" id="KW-1185">Reference proteome</keyword>
<sequence>MSKPTVSDRLGPWSVILEPSQNINRQNCHRTVPMQVLSLAPSRTCTLSMCSALEILGYQNPYHFSSIFQNVLDCDIWIPALKAKFERNEKVGRETFDKVLGHCSAVTDAPCIVFWEELIDAYPEAKIVLVERDEEKWLRSCEGLTDGTFNPLLVYIFRYTDPFWLGKIIRTGLLWTGVFFGTNESQKAVMSNAREAYRRHYRGVREKVPKERILEYRLGSGWDPLCRFLEREAPEGVEFPHFNEAKTLELAFGALGQRALMHFLGNVGVVGVAALIGYAAVRYLV</sequence>
<feature type="transmembrane region" description="Helical" evidence="1">
    <location>
        <begin position="263"/>
        <end position="281"/>
    </location>
</feature>
<protein>
    <recommendedName>
        <fullName evidence="4">NAD dependent epimerase/dehydratase</fullName>
    </recommendedName>
</protein>
<evidence type="ECO:0000313" key="2">
    <source>
        <dbReference type="EMBL" id="KXT18750.1"/>
    </source>
</evidence>
<keyword evidence="1" id="KW-0812">Transmembrane</keyword>
<dbReference type="OrthoDB" id="408152at2759"/>